<accession>A0AB39C0B4</accession>
<evidence type="ECO:0000313" key="2">
    <source>
        <dbReference type="EMBL" id="XDI97902.1"/>
    </source>
</evidence>
<sequence length="29" mass="3507">MLTGPEVLILCAILAALYMWDWWRRNWKG</sequence>
<protein>
    <submittedName>
        <fullName evidence="2">Uncharacterized protein</fullName>
    </submittedName>
</protein>
<dbReference type="EMBL" id="PP986817">
    <property type="protein sequence ID" value="XDI97902.1"/>
    <property type="molecule type" value="Genomic_DNA"/>
</dbReference>
<keyword evidence="1" id="KW-0812">Transmembrane</keyword>
<evidence type="ECO:0000256" key="1">
    <source>
        <dbReference type="SAM" id="Phobius"/>
    </source>
</evidence>
<feature type="transmembrane region" description="Helical" evidence="1">
    <location>
        <begin position="6"/>
        <end position="23"/>
    </location>
</feature>
<organism evidence="2">
    <name type="scientific">Pakpunavirus sp</name>
    <dbReference type="NCBI Taxonomy" id="2833053"/>
    <lineage>
        <taxon>Viruses</taxon>
        <taxon>Duplodnaviria</taxon>
        <taxon>Heunggongvirae</taxon>
        <taxon>Uroviricota</taxon>
        <taxon>Caudoviricetes</taxon>
        <taxon>Vandenendeviridae</taxon>
        <taxon>Skurskavirinae</taxon>
        <taxon>Pakpunavirus</taxon>
    </lineage>
</organism>
<name>A0AB39C0B4_9CAUD</name>
<keyword evidence="1" id="KW-1133">Transmembrane helix</keyword>
<reference evidence="2" key="1">
    <citation type="submission" date="2024-06" db="EMBL/GenBank/DDBJ databases">
        <authorList>
            <person name="Agudelo-Romero P."/>
            <person name="Caparros-Martin J.A."/>
            <person name="Sharma A."/>
            <person name="Saladie M."/>
            <person name="Stick S.M."/>
            <person name="O'Gara F."/>
        </authorList>
    </citation>
    <scope>NUCLEOTIDE SEQUENCE</scope>
    <source>
        <strain evidence="2">VContig3</strain>
    </source>
</reference>
<keyword evidence="1" id="KW-0472">Membrane</keyword>
<proteinExistence type="predicted"/>